<dbReference type="AlphaFoldDB" id="A0A6A6ZJ28"/>
<keyword evidence="5" id="KW-0175">Coiled coil</keyword>
<feature type="compositionally biased region" description="Low complexity" evidence="6">
    <location>
        <begin position="371"/>
        <end position="384"/>
    </location>
</feature>
<keyword evidence="2 4" id="KW-0479">Metal-binding</keyword>
<evidence type="ECO:0000256" key="4">
    <source>
        <dbReference type="PROSITE-ProRule" id="PRU00125"/>
    </source>
</evidence>
<feature type="region of interest" description="Disordered" evidence="6">
    <location>
        <begin position="265"/>
        <end position="605"/>
    </location>
</feature>
<feature type="compositionally biased region" description="Low complexity" evidence="6">
    <location>
        <begin position="410"/>
        <end position="421"/>
    </location>
</feature>
<gene>
    <name evidence="9" type="ORF">CC86DRAFT_373977</name>
</gene>
<dbReference type="PROSITE" id="PS50023">
    <property type="entry name" value="LIM_DOMAIN_2"/>
    <property type="match status" value="1"/>
</dbReference>
<dbReference type="GO" id="GO:0005938">
    <property type="term" value="C:cell cortex"/>
    <property type="evidence" value="ECO:0007669"/>
    <property type="project" value="UniProtKB-ARBA"/>
</dbReference>
<dbReference type="CDD" id="cd00159">
    <property type="entry name" value="RhoGAP"/>
    <property type="match status" value="1"/>
</dbReference>
<evidence type="ECO:0000259" key="7">
    <source>
        <dbReference type="PROSITE" id="PS50023"/>
    </source>
</evidence>
<dbReference type="CDD" id="cd09395">
    <property type="entry name" value="LIM2_Rga"/>
    <property type="match status" value="1"/>
</dbReference>
<evidence type="ECO:0000256" key="3">
    <source>
        <dbReference type="ARBA" id="ARBA00022833"/>
    </source>
</evidence>
<dbReference type="FunFam" id="2.10.110.10:FF:000044">
    <property type="entry name" value="Rho GTPase activator Rga"/>
    <property type="match status" value="1"/>
</dbReference>
<dbReference type="PANTHER" id="PTHR23176">
    <property type="entry name" value="RHO/RAC/CDC GTPASE-ACTIVATING PROTEIN"/>
    <property type="match status" value="1"/>
</dbReference>
<dbReference type="GO" id="GO:0007165">
    <property type="term" value="P:signal transduction"/>
    <property type="evidence" value="ECO:0007669"/>
    <property type="project" value="InterPro"/>
</dbReference>
<feature type="region of interest" description="Disordered" evidence="6">
    <location>
        <begin position="972"/>
        <end position="994"/>
    </location>
</feature>
<proteinExistence type="predicted"/>
<dbReference type="CDD" id="cd09394">
    <property type="entry name" value="LIM1_Rga"/>
    <property type="match status" value="1"/>
</dbReference>
<feature type="domain" description="Rho-GAP" evidence="8">
    <location>
        <begin position="1024"/>
        <end position="1211"/>
    </location>
</feature>
<dbReference type="InterPro" id="IPR008936">
    <property type="entry name" value="Rho_GTPase_activation_prot"/>
</dbReference>
<keyword evidence="4" id="KW-0440">LIM domain</keyword>
<dbReference type="PROSITE" id="PS00478">
    <property type="entry name" value="LIM_DOMAIN_1"/>
    <property type="match status" value="1"/>
</dbReference>
<evidence type="ECO:0000256" key="2">
    <source>
        <dbReference type="ARBA" id="ARBA00022723"/>
    </source>
</evidence>
<sequence>MDSPGAYPESPLDQDDVVYPCKGCGEILEEGKAFELAGNRWHIDCFRCNTCGTLLDSDANLLLLGDGSLICNNCTYSCNHCGNKIEDLAILTGDQAFCANCFRCRNCKRKIENLRYARTSQGIFCMSCHESLMARRRKKSKKPPPGPAPKVDKSLPALPPQERPTYTPDIDTPSEVFSEPTTTDVSPRPPHSRRGDSSSNFRRDPSPALTDMSRRGEQKFKSPEPSAVVNSLNADNATLPATTYNKDNNHVTVADPTDDGIMLPFALDPNTAPGPSPLGRPMSKYADRTVGSSQPAVAEGKPNRDYFNRPSGDHREALKENGSRSASTERRPPQSPHIAYQEKGRQPSDHLAETLRKRKEVADSPSAPIRSQSQHASPAPSSAAEPFKLQDVPKNKKAEAKRKDSESNTPPQSQMPQLSSPTVDMSARLSRPLIEPSFTSSPPVPVEQDSPSTSESSFSSHSQVERIVERPARGDSLNPSALRPSASITRSEKTAPLPTTPTVSHPERTSSTNAATAQLNAGLGITSPVDSPPTKSFPDVPPPPARSLGRPAPQSAQNFTSPRAPPQPPAPQTHKTSESISSAQSEASRDPYTTPNLPRYSHQGDFSMDEDFARLLGSQQEKEERDAGVFRRVSNAVSKHGRSFSDRGSINQSRGHKKWPTNGSIDISSPTVASPDTREESVNLRNELRRAQQRIAELEAEKNGLQESMHSAADIKQANTVLREKRNTMAVLDTQREVVIRELEIMTEHLKQAKDSNGSMDLNQLKSDILKDFANSLHKLKDQLSGQIEDLISKRSELTDEISNLIQMKDKGFQEYESLTSANAKLTATNRDIVESIQKSLQSNKKSAPANFDSSANGLGIYNSQSRGGKSELSVDTHSLPHEQSFANLHEADSEATLAQPQVVNIRKTGKPTKFSTWKKGGQAITKNVTKGFKGAFGSEQKQDEYNSVRVIGTPYGAVHTQPDLASMSNSIKSRDEQGTPRAWFSGKPQANGRQYPQDRVRAMQQNNSSANLAADASTVLFGSDLSARCEFEKQMIPRIVSRCIEEVELRGMDVEGVYRKSGGTSQVNQVRSGFEADGEHDISDPDLDIHAVTSALKNYFRRLPVPLITYDVYDQFLEAGQVQDPEVQTKALLAAVNEIPKAHRDTLQFLVFHLSRVIQHASDNLMTPLNLAVVFAPTIMRPMDIQRELQDSQAQRVAVQALLENYKSVFSDD</sequence>
<feature type="compositionally biased region" description="Basic and acidic residues" evidence="6">
    <location>
        <begin position="301"/>
        <end position="332"/>
    </location>
</feature>
<dbReference type="PROSITE" id="PS50238">
    <property type="entry name" value="RHOGAP"/>
    <property type="match status" value="1"/>
</dbReference>
<keyword evidence="1" id="KW-0343">GTPase activation</keyword>
<feature type="compositionally biased region" description="Basic and acidic residues" evidence="6">
    <location>
        <begin position="193"/>
        <end position="205"/>
    </location>
</feature>
<dbReference type="Pfam" id="PF00620">
    <property type="entry name" value="RhoGAP"/>
    <property type="match status" value="1"/>
</dbReference>
<dbReference type="SMART" id="SM00324">
    <property type="entry name" value="RhoGAP"/>
    <property type="match status" value="1"/>
</dbReference>
<dbReference type="Gene3D" id="2.10.110.10">
    <property type="entry name" value="Cysteine Rich Protein"/>
    <property type="match status" value="2"/>
</dbReference>
<feature type="compositionally biased region" description="Polar residues" evidence="6">
    <location>
        <begin position="509"/>
        <end position="519"/>
    </location>
</feature>
<feature type="region of interest" description="Disordered" evidence="6">
    <location>
        <begin position="136"/>
        <end position="229"/>
    </location>
</feature>
<dbReference type="InterPro" id="IPR000198">
    <property type="entry name" value="RhoGAP_dom"/>
</dbReference>
<keyword evidence="3 4" id="KW-0862">Zinc</keyword>
<dbReference type="SUPFAM" id="SSF48350">
    <property type="entry name" value="GTPase activation domain, GAP"/>
    <property type="match status" value="1"/>
</dbReference>
<evidence type="ECO:0000256" key="5">
    <source>
        <dbReference type="SAM" id="Coils"/>
    </source>
</evidence>
<feature type="compositionally biased region" description="Polar residues" evidence="6">
    <location>
        <begin position="661"/>
        <end position="674"/>
    </location>
</feature>
<feature type="compositionally biased region" description="Low complexity" evidence="6">
    <location>
        <begin position="450"/>
        <end position="462"/>
    </location>
</feature>
<evidence type="ECO:0000256" key="6">
    <source>
        <dbReference type="SAM" id="MobiDB-lite"/>
    </source>
</evidence>
<accession>A0A6A6ZJ28</accession>
<dbReference type="InterPro" id="IPR001781">
    <property type="entry name" value="Znf_LIM"/>
</dbReference>
<feature type="compositionally biased region" description="Basic and acidic residues" evidence="6">
    <location>
        <begin position="391"/>
        <end position="406"/>
    </location>
</feature>
<dbReference type="FunFam" id="1.10.555.10:FF:000043">
    <property type="entry name" value="Rho GTPase activator Rga"/>
    <property type="match status" value="1"/>
</dbReference>
<dbReference type="GO" id="GO:0046872">
    <property type="term" value="F:metal ion binding"/>
    <property type="evidence" value="ECO:0007669"/>
    <property type="project" value="UniProtKB-KW"/>
</dbReference>
<dbReference type="SMART" id="SM00132">
    <property type="entry name" value="LIM"/>
    <property type="match status" value="2"/>
</dbReference>
<evidence type="ECO:0000313" key="9">
    <source>
        <dbReference type="EMBL" id="KAF2821101.1"/>
    </source>
</evidence>
<feature type="region of interest" description="Disordered" evidence="6">
    <location>
        <begin position="619"/>
        <end position="683"/>
    </location>
</feature>
<feature type="compositionally biased region" description="Basic and acidic residues" evidence="6">
    <location>
        <begin position="212"/>
        <end position="222"/>
    </location>
</feature>
<feature type="compositionally biased region" description="Basic and acidic residues" evidence="6">
    <location>
        <begin position="340"/>
        <end position="355"/>
    </location>
</feature>
<evidence type="ECO:0000313" key="10">
    <source>
        <dbReference type="Proteomes" id="UP000799424"/>
    </source>
</evidence>
<evidence type="ECO:0000259" key="8">
    <source>
        <dbReference type="PROSITE" id="PS50238"/>
    </source>
</evidence>
<feature type="compositionally biased region" description="Basic and acidic residues" evidence="6">
    <location>
        <begin position="463"/>
        <end position="473"/>
    </location>
</feature>
<feature type="coiled-coil region" evidence="5">
    <location>
        <begin position="781"/>
        <end position="808"/>
    </location>
</feature>
<dbReference type="OrthoDB" id="79452at2759"/>
<feature type="compositionally biased region" description="Basic and acidic residues" evidence="6">
    <location>
        <begin position="620"/>
        <end position="629"/>
    </location>
</feature>
<keyword evidence="10" id="KW-1185">Reference proteome</keyword>
<reference evidence="9" key="1">
    <citation type="journal article" date="2020" name="Stud. Mycol.">
        <title>101 Dothideomycetes genomes: a test case for predicting lifestyles and emergence of pathogens.</title>
        <authorList>
            <person name="Haridas S."/>
            <person name="Albert R."/>
            <person name="Binder M."/>
            <person name="Bloem J."/>
            <person name="Labutti K."/>
            <person name="Salamov A."/>
            <person name="Andreopoulos B."/>
            <person name="Baker S."/>
            <person name="Barry K."/>
            <person name="Bills G."/>
            <person name="Bluhm B."/>
            <person name="Cannon C."/>
            <person name="Castanera R."/>
            <person name="Culley D."/>
            <person name="Daum C."/>
            <person name="Ezra D."/>
            <person name="Gonzalez J."/>
            <person name="Henrissat B."/>
            <person name="Kuo A."/>
            <person name="Liang C."/>
            <person name="Lipzen A."/>
            <person name="Lutzoni F."/>
            <person name="Magnuson J."/>
            <person name="Mondo S."/>
            <person name="Nolan M."/>
            <person name="Ohm R."/>
            <person name="Pangilinan J."/>
            <person name="Park H.-J."/>
            <person name="Ramirez L."/>
            <person name="Alfaro M."/>
            <person name="Sun H."/>
            <person name="Tritt A."/>
            <person name="Yoshinaga Y."/>
            <person name="Zwiers L.-H."/>
            <person name="Turgeon B."/>
            <person name="Goodwin S."/>
            <person name="Spatafora J."/>
            <person name="Crous P."/>
            <person name="Grigoriev I."/>
        </authorList>
    </citation>
    <scope>NUCLEOTIDE SEQUENCE</scope>
    <source>
        <strain evidence="9">CBS 113818</strain>
    </source>
</reference>
<dbReference type="InterPro" id="IPR050729">
    <property type="entry name" value="Rho-GAP"/>
</dbReference>
<dbReference type="Gene3D" id="1.10.555.10">
    <property type="entry name" value="Rho GTPase activation protein"/>
    <property type="match status" value="1"/>
</dbReference>
<dbReference type="Pfam" id="PF00412">
    <property type="entry name" value="LIM"/>
    <property type="match status" value="1"/>
</dbReference>
<evidence type="ECO:0000256" key="1">
    <source>
        <dbReference type="ARBA" id="ARBA00022468"/>
    </source>
</evidence>
<protein>
    <submittedName>
        <fullName evidence="9">RhoGAP-domain-containing protein</fullName>
    </submittedName>
</protein>
<dbReference type="GO" id="GO:0005096">
    <property type="term" value="F:GTPase activator activity"/>
    <property type="evidence" value="ECO:0007669"/>
    <property type="project" value="UniProtKB-KW"/>
</dbReference>
<feature type="domain" description="LIM zinc-binding" evidence="7">
    <location>
        <begin position="19"/>
        <end position="81"/>
    </location>
</feature>
<name>A0A6A6ZJ28_9PLEO</name>
<dbReference type="Proteomes" id="UP000799424">
    <property type="component" value="Unassembled WGS sequence"/>
</dbReference>
<organism evidence="9 10">
    <name type="scientific">Ophiobolus disseminans</name>
    <dbReference type="NCBI Taxonomy" id="1469910"/>
    <lineage>
        <taxon>Eukaryota</taxon>
        <taxon>Fungi</taxon>
        <taxon>Dikarya</taxon>
        <taxon>Ascomycota</taxon>
        <taxon>Pezizomycotina</taxon>
        <taxon>Dothideomycetes</taxon>
        <taxon>Pleosporomycetidae</taxon>
        <taxon>Pleosporales</taxon>
        <taxon>Pleosporineae</taxon>
        <taxon>Phaeosphaeriaceae</taxon>
        <taxon>Ophiobolus</taxon>
    </lineage>
</organism>
<dbReference type="PANTHER" id="PTHR23176:SF128">
    <property type="entry name" value="RHO GTPASE-ACTIVATING PROTEIN RGD1"/>
    <property type="match status" value="1"/>
</dbReference>
<dbReference type="EMBL" id="MU006238">
    <property type="protein sequence ID" value="KAF2821101.1"/>
    <property type="molecule type" value="Genomic_DNA"/>
</dbReference>